<proteinExistence type="inferred from homology"/>
<dbReference type="Gene3D" id="3.50.7.10">
    <property type="entry name" value="GroEL"/>
    <property type="match status" value="1"/>
</dbReference>
<dbReference type="SUPFAM" id="SSF54849">
    <property type="entry name" value="GroEL-intermediate domain like"/>
    <property type="match status" value="1"/>
</dbReference>
<evidence type="ECO:0000256" key="8">
    <source>
        <dbReference type="RuleBase" id="RU004187"/>
    </source>
</evidence>
<sequence length="580" mass="62009">MSLKVPKANNIQLFKEGFKHLQGLDEAVLRNIQAVNELSDLVRTSFGPNGRNKLIINHLGRLFVTSDAATIIREVEVVHPAAKLLVMASQAQEAEMGDATNLVIMLAGELLKKSEQLLVMGLVPSEIIKGYEMACAKALEDLEMLSTSSLPSLVPPPPSSKSSTGTSTIINALSSALKPPIASKQYSFEESLSALVAEAALAVMPPNPKNFNVDNVRVVKIMGGSLAQSRVVRGMVFGREPEGQVKKATRAKVAVFTCALDVAQTETKGTVLLKNAEEMLNFTRGEEIQLEKIFKEIADAGVQVIIAGSAVGDLALHYLNRFNIAVLKVLSKFDLRRVCRVVGATPLARVGAPTPEEAGYVDIFESIEIGGDRVTVVRQLMEGDEGFNPGGAGEKSRMATIVLRGATANHLDDLERAIDDGVNVIKSLIKDPRLVPGAGATELELARRVVDYGAGLKGLSQHSVKRFGEALEVVPRQLAENAMGGAKGNEVVSKLWGLHESKEKGREGWGVDVEAESDGTLHAPSAPLYPILDSLIAKSWAIKLATEAAVSVLSVDSIIMSKPAGGPKIPQQSGNWDEDD</sequence>
<keyword evidence="10" id="KW-1185">Reference proteome</keyword>
<dbReference type="Proteomes" id="UP001498398">
    <property type="component" value="Unassembled WGS sequence"/>
</dbReference>
<dbReference type="Pfam" id="PF00118">
    <property type="entry name" value="Cpn60_TCP1"/>
    <property type="match status" value="1"/>
</dbReference>
<keyword evidence="4 8" id="KW-0547">Nucleotide-binding</keyword>
<keyword evidence="5 8" id="KW-0067">ATP-binding</keyword>
<dbReference type="NCBIfam" id="TIGR02346">
    <property type="entry name" value="chap_CCT_theta"/>
    <property type="match status" value="1"/>
</dbReference>
<reference evidence="9 10" key="1">
    <citation type="submission" date="2024-01" db="EMBL/GenBank/DDBJ databases">
        <title>A draft genome for the cacao thread blight pathogen Marasmiellus scandens.</title>
        <authorList>
            <person name="Baruah I.K."/>
            <person name="Leung J."/>
            <person name="Bukari Y."/>
            <person name="Amoako-Attah I."/>
            <person name="Meinhardt L.W."/>
            <person name="Bailey B.A."/>
            <person name="Cohen S.P."/>
        </authorList>
    </citation>
    <scope>NUCLEOTIDE SEQUENCE [LARGE SCALE GENOMIC DNA]</scope>
    <source>
        <strain evidence="9 10">GH-19</strain>
    </source>
</reference>
<comment type="similarity">
    <text evidence="2 8">Belongs to the TCP-1 chaperonin family.</text>
</comment>
<name>A0ABR1ITU3_9AGAR</name>
<dbReference type="SUPFAM" id="SSF52029">
    <property type="entry name" value="GroEL apical domain-like"/>
    <property type="match status" value="1"/>
</dbReference>
<gene>
    <name evidence="9" type="primary">CCT8</name>
    <name evidence="9" type="ORF">VKT23_018223</name>
</gene>
<dbReference type="EMBL" id="JBANRG010000081">
    <property type="protein sequence ID" value="KAK7438056.1"/>
    <property type="molecule type" value="Genomic_DNA"/>
</dbReference>
<dbReference type="CDD" id="cd03341">
    <property type="entry name" value="TCP1_theta"/>
    <property type="match status" value="1"/>
</dbReference>
<comment type="subcellular location">
    <subcellularLocation>
        <location evidence="1">Cytoplasm</location>
    </subcellularLocation>
</comment>
<dbReference type="PRINTS" id="PR00304">
    <property type="entry name" value="TCOMPLEXTCP1"/>
</dbReference>
<evidence type="ECO:0000256" key="1">
    <source>
        <dbReference type="ARBA" id="ARBA00004496"/>
    </source>
</evidence>
<organism evidence="9 10">
    <name type="scientific">Marasmiellus scandens</name>
    <dbReference type="NCBI Taxonomy" id="2682957"/>
    <lineage>
        <taxon>Eukaryota</taxon>
        <taxon>Fungi</taxon>
        <taxon>Dikarya</taxon>
        <taxon>Basidiomycota</taxon>
        <taxon>Agaricomycotina</taxon>
        <taxon>Agaricomycetes</taxon>
        <taxon>Agaricomycetidae</taxon>
        <taxon>Agaricales</taxon>
        <taxon>Marasmiineae</taxon>
        <taxon>Omphalotaceae</taxon>
        <taxon>Marasmiellus</taxon>
    </lineage>
</organism>
<keyword evidence="3" id="KW-0963">Cytoplasm</keyword>
<evidence type="ECO:0000256" key="3">
    <source>
        <dbReference type="ARBA" id="ARBA00022490"/>
    </source>
</evidence>
<dbReference type="SUPFAM" id="SSF48592">
    <property type="entry name" value="GroEL equatorial domain-like"/>
    <property type="match status" value="1"/>
</dbReference>
<evidence type="ECO:0000256" key="2">
    <source>
        <dbReference type="ARBA" id="ARBA00008020"/>
    </source>
</evidence>
<protein>
    <recommendedName>
        <fullName evidence="7">CCT-theta</fullName>
    </recommendedName>
</protein>
<dbReference type="PROSITE" id="PS00750">
    <property type="entry name" value="TCP1_1"/>
    <property type="match status" value="1"/>
</dbReference>
<accession>A0ABR1ITU3</accession>
<dbReference type="InterPro" id="IPR002423">
    <property type="entry name" value="Cpn60/GroEL/TCP-1"/>
</dbReference>
<dbReference type="InterPro" id="IPR027410">
    <property type="entry name" value="TCP-1-like_intermed_sf"/>
</dbReference>
<dbReference type="InterPro" id="IPR027409">
    <property type="entry name" value="GroEL-like_apical_dom_sf"/>
</dbReference>
<dbReference type="Gene3D" id="3.30.260.10">
    <property type="entry name" value="TCP-1-like chaperonin intermediate domain"/>
    <property type="match status" value="1"/>
</dbReference>
<keyword evidence="6 8" id="KW-0143">Chaperone</keyword>
<evidence type="ECO:0000256" key="4">
    <source>
        <dbReference type="ARBA" id="ARBA00022741"/>
    </source>
</evidence>
<dbReference type="Gene3D" id="1.10.560.10">
    <property type="entry name" value="GroEL-like equatorial domain"/>
    <property type="match status" value="1"/>
</dbReference>
<dbReference type="InterPro" id="IPR002194">
    <property type="entry name" value="Chaperonin_TCP-1_CS"/>
</dbReference>
<evidence type="ECO:0000256" key="6">
    <source>
        <dbReference type="ARBA" id="ARBA00023186"/>
    </source>
</evidence>
<comment type="caution">
    <text evidence="9">The sequence shown here is derived from an EMBL/GenBank/DDBJ whole genome shotgun (WGS) entry which is preliminary data.</text>
</comment>
<evidence type="ECO:0000313" key="9">
    <source>
        <dbReference type="EMBL" id="KAK7438056.1"/>
    </source>
</evidence>
<evidence type="ECO:0000256" key="7">
    <source>
        <dbReference type="ARBA" id="ARBA00029602"/>
    </source>
</evidence>
<dbReference type="InterPro" id="IPR027413">
    <property type="entry name" value="GROEL-like_equatorial_sf"/>
</dbReference>
<evidence type="ECO:0000313" key="10">
    <source>
        <dbReference type="Proteomes" id="UP001498398"/>
    </source>
</evidence>
<dbReference type="InterPro" id="IPR017998">
    <property type="entry name" value="Chaperone_TCP-1"/>
</dbReference>
<dbReference type="InterPro" id="IPR012721">
    <property type="entry name" value="Chap_CCT_theta"/>
</dbReference>
<evidence type="ECO:0000256" key="5">
    <source>
        <dbReference type="ARBA" id="ARBA00022840"/>
    </source>
</evidence>
<dbReference type="PANTHER" id="PTHR11353">
    <property type="entry name" value="CHAPERONIN"/>
    <property type="match status" value="1"/>
</dbReference>